<evidence type="ECO:0000256" key="1">
    <source>
        <dbReference type="SAM" id="MobiDB-lite"/>
    </source>
</evidence>
<comment type="caution">
    <text evidence="2">The sequence shown here is derived from an EMBL/GenBank/DDBJ whole genome shotgun (WGS) entry which is preliminary data.</text>
</comment>
<feature type="compositionally biased region" description="Polar residues" evidence="1">
    <location>
        <begin position="42"/>
        <end position="51"/>
    </location>
</feature>
<organism evidence="2 3">
    <name type="scientific">Zasmidium cellare</name>
    <name type="common">Wine cellar mold</name>
    <name type="synonym">Racodium cellare</name>
    <dbReference type="NCBI Taxonomy" id="395010"/>
    <lineage>
        <taxon>Eukaryota</taxon>
        <taxon>Fungi</taxon>
        <taxon>Dikarya</taxon>
        <taxon>Ascomycota</taxon>
        <taxon>Pezizomycotina</taxon>
        <taxon>Dothideomycetes</taxon>
        <taxon>Dothideomycetidae</taxon>
        <taxon>Mycosphaerellales</taxon>
        <taxon>Mycosphaerellaceae</taxon>
        <taxon>Zasmidium</taxon>
    </lineage>
</organism>
<sequence>MLPVRRLSQRTALSVWPVGFRRLQRGLSDDRKLPPTWKYRPVTNTNQSSEQPTERSRHGKSIPSPEVEEPSLVEQLFPEIAKRKDEPEASREVPPVPLPRVNPNAKAPPKPKSSKPNGTSKSWQAQQLEAEMTAAGPGTSVLVLRNASPNLTEEDFRRLVPQGRHLEGWRLEQGDILNVVPGRNFASLEQQNTYYLLFSSALNAFTYQGHVQRIHNLAALHTPTSTSSPIPPPPGYMIEGLDAHAAIEAYTLVPPTQKLELRQLKPPLSPVMQSLVRNHGWKSINGRPDKMPFEVRLAMEGPQLGPSLVRHILMESGRSRGLSWNGGEELNMKVTRWTPHLMPSPMQNDRKAANALEERTEEEQMRIDVSRHTQSSQDPQYAELKRRTPPEVYVLGFHTERAAQSFVAYWHRRPLEVAQPEDAAEWDAPPIANASMLW</sequence>
<accession>A0ABR0DXT9</accession>
<proteinExistence type="predicted"/>
<gene>
    <name evidence="2" type="ORF">PRZ48_014938</name>
</gene>
<evidence type="ECO:0000313" key="3">
    <source>
        <dbReference type="Proteomes" id="UP001305779"/>
    </source>
</evidence>
<keyword evidence="3" id="KW-1185">Reference proteome</keyword>
<feature type="region of interest" description="Disordered" evidence="1">
    <location>
        <begin position="27"/>
        <end position="123"/>
    </location>
</feature>
<feature type="compositionally biased region" description="Pro residues" evidence="1">
    <location>
        <begin position="94"/>
        <end position="111"/>
    </location>
</feature>
<feature type="region of interest" description="Disordered" evidence="1">
    <location>
        <begin position="364"/>
        <end position="385"/>
    </location>
</feature>
<reference evidence="2 3" key="1">
    <citation type="journal article" date="2023" name="G3 (Bethesda)">
        <title>A chromosome-level genome assembly of Zasmidium syzygii isolated from banana leaves.</title>
        <authorList>
            <person name="van Westerhoven A.C."/>
            <person name="Mehrabi R."/>
            <person name="Talebi R."/>
            <person name="Steentjes M.B.F."/>
            <person name="Corcolon B."/>
            <person name="Chong P.A."/>
            <person name="Kema G.H.J."/>
            <person name="Seidl M.F."/>
        </authorList>
    </citation>
    <scope>NUCLEOTIDE SEQUENCE [LARGE SCALE GENOMIC DNA]</scope>
    <source>
        <strain evidence="2 3">P124</strain>
    </source>
</reference>
<protein>
    <submittedName>
        <fullName evidence="2">Uncharacterized protein</fullName>
    </submittedName>
</protein>
<feature type="compositionally biased region" description="Basic and acidic residues" evidence="1">
    <location>
        <begin position="80"/>
        <end position="91"/>
    </location>
</feature>
<dbReference type="EMBL" id="JAXOVC010000015">
    <property type="protein sequence ID" value="KAK4493753.1"/>
    <property type="molecule type" value="Genomic_DNA"/>
</dbReference>
<dbReference type="Proteomes" id="UP001305779">
    <property type="component" value="Unassembled WGS sequence"/>
</dbReference>
<evidence type="ECO:0000313" key="2">
    <source>
        <dbReference type="EMBL" id="KAK4493753.1"/>
    </source>
</evidence>
<name>A0ABR0DXT9_ZASCE</name>